<dbReference type="AlphaFoldDB" id="A0AAU7UDD7"/>
<dbReference type="RefSeq" id="WP_350244120.1">
    <property type="nucleotide sequence ID" value="NZ_CP158299.1"/>
</dbReference>
<name>A0AAU7UDD7_9DEIO</name>
<evidence type="ECO:0000313" key="1">
    <source>
        <dbReference type="EMBL" id="XBV86069.1"/>
    </source>
</evidence>
<gene>
    <name evidence="1" type="ORF">ABOD76_07150</name>
</gene>
<accession>A0AAU7UDD7</accession>
<dbReference type="EMBL" id="CP158299">
    <property type="protein sequence ID" value="XBV86069.1"/>
    <property type="molecule type" value="Genomic_DNA"/>
</dbReference>
<reference evidence="1" key="1">
    <citation type="submission" date="2024-06" db="EMBL/GenBank/DDBJ databases">
        <title>Draft Genome Sequence of Deinococcus sonorensis Type Strain KR-87, a Biofilm Producing Representative of the Genus Deinococcus.</title>
        <authorList>
            <person name="Boren L.S."/>
            <person name="Grosso R.A."/>
            <person name="Hugenberg-Cox A.N."/>
            <person name="Hill J.T.E."/>
            <person name="Albert C.M."/>
            <person name="Tuohy J.M."/>
        </authorList>
    </citation>
    <scope>NUCLEOTIDE SEQUENCE</scope>
    <source>
        <strain evidence="1">KR-87</strain>
    </source>
</reference>
<dbReference type="KEGG" id="dsc:ABOD76_07150"/>
<protein>
    <submittedName>
        <fullName evidence="1">Uncharacterized protein</fullName>
    </submittedName>
</protein>
<proteinExistence type="predicted"/>
<organism evidence="1">
    <name type="scientific">Deinococcus sonorensis KR-87</name>
    <dbReference type="NCBI Taxonomy" id="694439"/>
    <lineage>
        <taxon>Bacteria</taxon>
        <taxon>Thermotogati</taxon>
        <taxon>Deinococcota</taxon>
        <taxon>Deinococci</taxon>
        <taxon>Deinococcales</taxon>
        <taxon>Deinococcaceae</taxon>
        <taxon>Deinococcus</taxon>
    </lineage>
</organism>
<sequence>MTEPNTDIRQKARRVLGLYRGAQGGERQAAAGALRRLLTQHDLYLDQLEPGLPHSQDPAALDNWRASLGLLAQLGTPDQEAALLQLIEAEDLTPPERARVLSRISVPLLVQSRAVGWAHESGDPDIDAALLTQAGRELDPAEIEHDVLPITQSIRRLALQHAWTLSRPERHVRASSRLDAEFIAGVVEGLTRRRPTVQDTPEHAVLARLSPGELSRLRTVMAQRLPQLEQQLSEAARRLGRSAGQEPI</sequence>